<dbReference type="Gene3D" id="3.30.40.10">
    <property type="entry name" value="Zinc/RING finger domain, C3HC4 (zinc finger)"/>
    <property type="match status" value="1"/>
</dbReference>
<dbReference type="AlphaFoldDB" id="A0A9K3D719"/>
<keyword evidence="1" id="KW-0479">Metal-binding</keyword>
<keyword evidence="1" id="KW-0862">Zinc</keyword>
<feature type="compositionally biased region" description="Basic and acidic residues" evidence="2">
    <location>
        <begin position="133"/>
        <end position="156"/>
    </location>
</feature>
<feature type="domain" description="RING-type" evidence="3">
    <location>
        <begin position="19"/>
        <end position="63"/>
    </location>
</feature>
<keyword evidence="1" id="KW-0863">Zinc-finger</keyword>
<dbReference type="InterPro" id="IPR001841">
    <property type="entry name" value="Znf_RING"/>
</dbReference>
<dbReference type="InterPro" id="IPR013083">
    <property type="entry name" value="Znf_RING/FYVE/PHD"/>
</dbReference>
<dbReference type="PROSITE" id="PS50089">
    <property type="entry name" value="ZF_RING_2"/>
    <property type="match status" value="1"/>
</dbReference>
<evidence type="ECO:0000256" key="1">
    <source>
        <dbReference type="PROSITE-ProRule" id="PRU00175"/>
    </source>
</evidence>
<feature type="compositionally biased region" description="Low complexity" evidence="2">
    <location>
        <begin position="123"/>
        <end position="132"/>
    </location>
</feature>
<dbReference type="OrthoDB" id="1923159at2759"/>
<protein>
    <recommendedName>
        <fullName evidence="3">RING-type domain-containing protein</fullName>
    </recommendedName>
</protein>
<name>A0A9K3D719_9EUKA</name>
<proteinExistence type="predicted"/>
<feature type="compositionally biased region" description="Polar residues" evidence="2">
    <location>
        <begin position="88"/>
        <end position="97"/>
    </location>
</feature>
<evidence type="ECO:0000259" key="3">
    <source>
        <dbReference type="PROSITE" id="PS50089"/>
    </source>
</evidence>
<evidence type="ECO:0000313" key="4">
    <source>
        <dbReference type="EMBL" id="GIQ90348.1"/>
    </source>
</evidence>
<comment type="caution">
    <text evidence="4">The sequence shown here is derived from an EMBL/GenBank/DDBJ whole genome shotgun (WGS) entry which is preliminary data.</text>
</comment>
<feature type="non-terminal residue" evidence="4">
    <location>
        <position position="1"/>
    </location>
</feature>
<reference evidence="4 5" key="1">
    <citation type="journal article" date="2018" name="PLoS ONE">
        <title>The draft genome of Kipferlia bialata reveals reductive genome evolution in fornicate parasites.</title>
        <authorList>
            <person name="Tanifuji G."/>
            <person name="Takabayashi S."/>
            <person name="Kume K."/>
            <person name="Takagi M."/>
            <person name="Nakayama T."/>
            <person name="Kamikawa R."/>
            <person name="Inagaki Y."/>
            <person name="Hashimoto T."/>
        </authorList>
    </citation>
    <scope>NUCLEOTIDE SEQUENCE [LARGE SCALE GENOMIC DNA]</scope>
    <source>
        <strain evidence="4">NY0173</strain>
    </source>
</reference>
<dbReference type="InterPro" id="IPR039780">
    <property type="entry name" value="Mot2"/>
</dbReference>
<dbReference type="PANTHER" id="PTHR12603:SF0">
    <property type="entry name" value="CCR4-NOT TRANSCRIPTION COMPLEX SUBUNIT 4"/>
    <property type="match status" value="1"/>
</dbReference>
<dbReference type="SMART" id="SM00184">
    <property type="entry name" value="RING"/>
    <property type="match status" value="1"/>
</dbReference>
<keyword evidence="5" id="KW-1185">Reference proteome</keyword>
<accession>A0A9K3D719</accession>
<dbReference type="GO" id="GO:0016567">
    <property type="term" value="P:protein ubiquitination"/>
    <property type="evidence" value="ECO:0007669"/>
    <property type="project" value="TreeGrafter"/>
</dbReference>
<dbReference type="GO" id="GO:0008270">
    <property type="term" value="F:zinc ion binding"/>
    <property type="evidence" value="ECO:0007669"/>
    <property type="project" value="UniProtKB-KW"/>
</dbReference>
<dbReference type="GO" id="GO:0004842">
    <property type="term" value="F:ubiquitin-protein transferase activity"/>
    <property type="evidence" value="ECO:0007669"/>
    <property type="project" value="InterPro"/>
</dbReference>
<dbReference type="Proteomes" id="UP000265618">
    <property type="component" value="Unassembled WGS sequence"/>
</dbReference>
<dbReference type="SUPFAM" id="SSF57850">
    <property type="entry name" value="RING/U-box"/>
    <property type="match status" value="1"/>
</dbReference>
<organism evidence="4 5">
    <name type="scientific">Kipferlia bialata</name>
    <dbReference type="NCBI Taxonomy" id="797122"/>
    <lineage>
        <taxon>Eukaryota</taxon>
        <taxon>Metamonada</taxon>
        <taxon>Carpediemonas-like organisms</taxon>
        <taxon>Kipferlia</taxon>
    </lineage>
</organism>
<gene>
    <name evidence="4" type="ORF">KIPB_013107</name>
</gene>
<dbReference type="Pfam" id="PF14570">
    <property type="entry name" value="zf-RING_4"/>
    <property type="match status" value="1"/>
</dbReference>
<dbReference type="EMBL" id="BDIP01006068">
    <property type="protein sequence ID" value="GIQ90348.1"/>
    <property type="molecule type" value="Genomic_DNA"/>
</dbReference>
<dbReference type="PANTHER" id="PTHR12603">
    <property type="entry name" value="CCR4-NOT TRANSCRIPTION COMPLEX RELATED"/>
    <property type="match status" value="1"/>
</dbReference>
<sequence length="204" mass="22721">MGDSNPASAIQWKDPGPTCPICYTEWNDETEKRTFFCPCGFRLCFFCYNSIKSNYGKKCPACQKVYEDGFKVVLKASECVEAPAPSRPRSNSTSSDKGVSHGMAGHSHGSPYTSRDDRVPGYSSHAPSSSSSYERERSSMLSRERDRGLPIQRAPRDMRRLAKAKVVQRTLVYVTGLSVTDEATLRSHAFFGQYGRILRISPGQ</sequence>
<evidence type="ECO:0000313" key="5">
    <source>
        <dbReference type="Proteomes" id="UP000265618"/>
    </source>
</evidence>
<dbReference type="GO" id="GO:0030014">
    <property type="term" value="C:CCR4-NOT complex"/>
    <property type="evidence" value="ECO:0007669"/>
    <property type="project" value="InterPro"/>
</dbReference>
<feature type="region of interest" description="Disordered" evidence="2">
    <location>
        <begin position="83"/>
        <end position="156"/>
    </location>
</feature>
<evidence type="ECO:0000256" key="2">
    <source>
        <dbReference type="SAM" id="MobiDB-lite"/>
    </source>
</evidence>